<keyword evidence="3 6" id="KW-1133">Transmembrane helix</keyword>
<evidence type="ECO:0000256" key="3">
    <source>
        <dbReference type="ARBA" id="ARBA00022989"/>
    </source>
</evidence>
<feature type="region of interest" description="Disordered" evidence="5">
    <location>
        <begin position="1415"/>
        <end position="1494"/>
    </location>
</feature>
<comment type="subcellular location">
    <subcellularLocation>
        <location evidence="1">Membrane</location>
        <topology evidence="1">Multi-pass membrane protein</topology>
    </subcellularLocation>
</comment>
<evidence type="ECO:0000313" key="9">
    <source>
        <dbReference type="Proteomes" id="UP000038010"/>
    </source>
</evidence>
<comment type="caution">
    <text evidence="8">The sequence shown here is derived from an EMBL/GenBank/DDBJ whole genome shotgun (WGS) entry which is preliminary data.</text>
</comment>
<feature type="region of interest" description="Disordered" evidence="5">
    <location>
        <begin position="224"/>
        <end position="244"/>
    </location>
</feature>
<feature type="compositionally biased region" description="Acidic residues" evidence="5">
    <location>
        <begin position="466"/>
        <end position="498"/>
    </location>
</feature>
<feature type="compositionally biased region" description="Low complexity" evidence="5">
    <location>
        <begin position="808"/>
        <end position="855"/>
    </location>
</feature>
<feature type="region of interest" description="Disordered" evidence="5">
    <location>
        <begin position="1744"/>
        <end position="1764"/>
    </location>
</feature>
<feature type="transmembrane region" description="Helical" evidence="6">
    <location>
        <begin position="943"/>
        <end position="962"/>
    </location>
</feature>
<accession>A0A0N1P216</accession>
<feature type="region of interest" description="Disordered" evidence="5">
    <location>
        <begin position="1711"/>
        <end position="1732"/>
    </location>
</feature>
<dbReference type="GeneID" id="28741820"/>
<keyword evidence="2 6" id="KW-0812">Transmembrane</keyword>
<feature type="compositionally biased region" description="Polar residues" evidence="5">
    <location>
        <begin position="798"/>
        <end position="807"/>
    </location>
</feature>
<proteinExistence type="predicted"/>
<dbReference type="Proteomes" id="UP000038010">
    <property type="component" value="Unassembled WGS sequence"/>
</dbReference>
<feature type="compositionally biased region" description="Polar residues" evidence="5">
    <location>
        <begin position="1341"/>
        <end position="1353"/>
    </location>
</feature>
<feature type="compositionally biased region" description="Basic and acidic residues" evidence="5">
    <location>
        <begin position="557"/>
        <end position="567"/>
    </location>
</feature>
<feature type="transmembrane region" description="Helical" evidence="6">
    <location>
        <begin position="881"/>
        <end position="903"/>
    </location>
</feature>
<dbReference type="EMBL" id="LFJN01000009">
    <property type="protein sequence ID" value="KPI41607.1"/>
    <property type="molecule type" value="Genomic_DNA"/>
</dbReference>
<name>A0A0N1P216_9EURO</name>
<dbReference type="OrthoDB" id="5591786at2759"/>
<protein>
    <recommendedName>
        <fullName evidence="7">TM7S3/TM198-like domain-containing protein</fullName>
    </recommendedName>
</protein>
<feature type="domain" description="TM7S3/TM198-like" evidence="7">
    <location>
        <begin position="890"/>
        <end position="1093"/>
    </location>
</feature>
<feature type="transmembrane region" description="Helical" evidence="6">
    <location>
        <begin position="1074"/>
        <end position="1096"/>
    </location>
</feature>
<feature type="compositionally biased region" description="Polar residues" evidence="5">
    <location>
        <begin position="1246"/>
        <end position="1262"/>
    </location>
</feature>
<evidence type="ECO:0000313" key="8">
    <source>
        <dbReference type="EMBL" id="KPI41607.1"/>
    </source>
</evidence>
<feature type="compositionally biased region" description="Polar residues" evidence="5">
    <location>
        <begin position="504"/>
        <end position="523"/>
    </location>
</feature>
<feature type="transmembrane region" description="Helical" evidence="6">
    <location>
        <begin position="910"/>
        <end position="931"/>
    </location>
</feature>
<feature type="compositionally biased region" description="Low complexity" evidence="5">
    <location>
        <begin position="384"/>
        <end position="394"/>
    </location>
</feature>
<dbReference type="STRING" id="1664694.A0A0N1P216"/>
<feature type="compositionally biased region" description="Basic and acidic residues" evidence="5">
    <location>
        <begin position="426"/>
        <end position="436"/>
    </location>
</feature>
<evidence type="ECO:0000256" key="6">
    <source>
        <dbReference type="SAM" id="Phobius"/>
    </source>
</evidence>
<evidence type="ECO:0000256" key="4">
    <source>
        <dbReference type="ARBA" id="ARBA00023136"/>
    </source>
</evidence>
<reference evidence="8 9" key="1">
    <citation type="submission" date="2015-06" db="EMBL/GenBank/DDBJ databases">
        <title>Draft genome of the ant-associated black yeast Phialophora attae CBS 131958.</title>
        <authorList>
            <person name="Moreno L.F."/>
            <person name="Stielow B.J."/>
            <person name="de Hoog S."/>
            <person name="Vicente V.A."/>
            <person name="Weiss V.A."/>
            <person name="de Vries M."/>
            <person name="Cruz L.M."/>
            <person name="Souza E.M."/>
        </authorList>
    </citation>
    <scope>NUCLEOTIDE SEQUENCE [LARGE SCALE GENOMIC DNA]</scope>
    <source>
        <strain evidence="8 9">CBS 131958</strain>
    </source>
</reference>
<evidence type="ECO:0000256" key="1">
    <source>
        <dbReference type="ARBA" id="ARBA00004141"/>
    </source>
</evidence>
<keyword evidence="4 6" id="KW-0472">Membrane</keyword>
<gene>
    <name evidence="8" type="ORF">AB675_9410</name>
</gene>
<feature type="compositionally biased region" description="Low complexity" evidence="5">
    <location>
        <begin position="1358"/>
        <end position="1371"/>
    </location>
</feature>
<sequence>MDAKDPRPYQAIGIDMASSESGRERFVKDGIYTPPPTSSWRCNLTALSQRYNLYFVASRSGVAVYTPSFPFQTLGRKPKLYIPPALAEPHARGYIDPGDPHAINHLVVGDLGTEEILLVATDSGNVTGYHTKAIYEAVRNDPYRFSNEARSDVAGLRPFFTQCVHESAWGLAIHSSARLIAVSANVPRQQRQTMSEGFATITIFAFALSGDGYADRSAEAVPTDQCESDEADWRDWDPKSSSPMPRRRNHNYKIVLAGPNGHRSNIPSISFVNSSQDLQGQWLLSTDISGYLKMWQLWPATCARTWHFGVEEIFGYQPLDDEAGWLVAALDPASFHPARSMAQFCGHKSAPPIDDARESYDITSIVRLTVPGRSHRHPFLETGSADSSDSSSMDSSDDEGDVVADHWSDDDSSQGERPNDTTTVPDGERANGDLHSRSIAPEPVMTSEQPSADVSRDIEDIFLDRYDDDVEDTEDDIEDDSETGDLDSPEAEEDGSEANDERSTSPVSFASETSLSHVTQRSSVEVEIAPLTIASPRSRASPAGSNEAVKAKKRTRDSRQSRDREFRGPGVPTIHCTTNNMRLLNAPQQSGAHIFCAGMLEQRLPQSRIWRGQGSSMRRLNMVQQIPDLGIVIIASQFGRCAICALTRHPNTRTYGLRVDWIVPTKRQEKSGERPGVWLLGIATAPIQGQELEDEHRQTSGDGWDDATSSDDAKITFDPRIVALPDRDQGLDDHSDDDNGEDIAQKRRRRSSPEAEDSGSGSDALRIRQDNVQSTDVASIAPSVSASLTVSDAGRPTTGPTLGQEDNSSAGVSSTSSVTSSAEAGRSSTVISTTFITSPSPTSNATDSSSATGAPAATTQINLQPSTTDQSEPIALPLQPAITPAFGIAGAILILTGVAYTLIGIKHRFLQVFLSNGFLAALSVTVLIDYVMKPPISLAVQGAYFVAIFMTGCLYGGGSLIFKEVTEGFGCLLGGFCLSMWFLCLKPGGLITEQTGKAILIGVFSVAVWSLSFSRYTREYGLIGSTSFAGATAFVLGIDCFSRAGLKEFWFYIWELNDNLFPLNTNTYPITRGMIVELIVIVLVTIIGVLSQIKLWRIVRARRDRRNAIKLDDERRRDVVEEAIGRHLERQNEKDRPKWEMQFGNNLAAKRSTILWTDAHPDKGITHITPVEDKRMSSVESVELTAAPGPYRVRSKVSARNLKRQSTATVDVIPEETEEEFPEKTTSKERLKALSALDANAPIGGTASTESFTPQETTSTEAAGSPEPPVEDSSAKTDVPEIVPLPFKIPTIEKPESRTAKSSKSAQPQSAQRLSVPKEAQSSSSKRKSIASMFSVSSRLSYASDQATPSASVEQLVLPSPRSSRASSLAATLDEEDRMSIFAKYGKRNSYMDAEPVPPILAEFAARNVSSVDVPSTIETKVPEVPPSPSADSVEVEDDPEALFRPVSRSQGGSKPEGTPTVSDSTPRQGSNSSEARYTTEHSSVADGLTPGALESIPKQTSHVVMAYRTNEWAKHIAEADEPIYIEPEQLPVEVEEPAVQLAPVPTVDRTRTLQASTTPPPPHVAAVSQNGIVAVVSEATRAHNQAKEAPVSNAPAAITRPQLQGKRSSTFLSNKKTLITEPIDENAVTEFASSLNAHSSMQRPMSPPAGPQRIVRTASLPFVPPAALQPSRSATSLGLAHPYQLNRSNTSSTNIAAAYQNTPVTRSSSSLGHYAAPAHSSSNPHVSRSSSFMSGLTIPAMRSETRLDSYDSHQPKGSRDDAAERMRRENLLAEWRSSQGVANGGLVAQIQTKESVEHRRAQMLLDREHRRLLEERMEFNKNQAQLVMDQGMRTPVMMDAHRSMMRRMQAGVKTG</sequence>
<feature type="region of interest" description="Disordered" evidence="5">
    <location>
        <begin position="1341"/>
        <end position="1373"/>
    </location>
</feature>
<organism evidence="8 9">
    <name type="scientific">Cyphellophora attinorum</name>
    <dbReference type="NCBI Taxonomy" id="1664694"/>
    <lineage>
        <taxon>Eukaryota</taxon>
        <taxon>Fungi</taxon>
        <taxon>Dikarya</taxon>
        <taxon>Ascomycota</taxon>
        <taxon>Pezizomycotina</taxon>
        <taxon>Eurotiomycetes</taxon>
        <taxon>Chaetothyriomycetidae</taxon>
        <taxon>Chaetothyriales</taxon>
        <taxon>Cyphellophoraceae</taxon>
        <taxon>Cyphellophora</taxon>
    </lineage>
</organism>
<dbReference type="GO" id="GO:0016020">
    <property type="term" value="C:membrane"/>
    <property type="evidence" value="ECO:0007669"/>
    <property type="project" value="UniProtKB-SubCell"/>
</dbReference>
<feature type="compositionally biased region" description="Low complexity" evidence="5">
    <location>
        <begin position="1721"/>
        <end position="1732"/>
    </location>
</feature>
<dbReference type="InterPro" id="IPR025256">
    <property type="entry name" value="TM7S3/TM198-like_dom"/>
</dbReference>
<feature type="compositionally biased region" description="Basic and acidic residues" evidence="5">
    <location>
        <begin position="454"/>
        <end position="465"/>
    </location>
</feature>
<dbReference type="RefSeq" id="XP_018001570.1">
    <property type="nucleotide sequence ID" value="XM_018149940.1"/>
</dbReference>
<evidence type="ECO:0000256" key="5">
    <source>
        <dbReference type="SAM" id="MobiDB-lite"/>
    </source>
</evidence>
<feature type="transmembrane region" description="Helical" evidence="6">
    <location>
        <begin position="998"/>
        <end position="1016"/>
    </location>
</feature>
<keyword evidence="9" id="KW-1185">Reference proteome</keyword>
<feature type="region of interest" description="Disordered" evidence="5">
    <location>
        <begin position="689"/>
        <end position="767"/>
    </location>
</feature>
<feature type="transmembrane region" description="Helical" evidence="6">
    <location>
        <begin position="969"/>
        <end position="992"/>
    </location>
</feature>
<feature type="region of interest" description="Disordered" evidence="5">
    <location>
        <begin position="788"/>
        <end position="855"/>
    </location>
</feature>
<evidence type="ECO:0000256" key="2">
    <source>
        <dbReference type="ARBA" id="ARBA00022692"/>
    </source>
</evidence>
<dbReference type="PANTHER" id="PTHR39469:SF1">
    <property type="entry name" value="DUF4203 DOMAIN-CONTAINING PROTEIN"/>
    <property type="match status" value="1"/>
</dbReference>
<feature type="region of interest" description="Disordered" evidence="5">
    <location>
        <begin position="1239"/>
        <end position="1329"/>
    </location>
</feature>
<feature type="compositionally biased region" description="Low complexity" evidence="5">
    <location>
        <begin position="1300"/>
        <end position="1312"/>
    </location>
</feature>
<feature type="compositionally biased region" description="Polar residues" evidence="5">
    <location>
        <begin position="1460"/>
        <end position="1483"/>
    </location>
</feature>
<dbReference type="Pfam" id="PF13886">
    <property type="entry name" value="TM7S3_TM198"/>
    <property type="match status" value="1"/>
</dbReference>
<feature type="region of interest" description="Disordered" evidence="5">
    <location>
        <begin position="376"/>
        <end position="572"/>
    </location>
</feature>
<dbReference type="VEuPathDB" id="FungiDB:AB675_9410"/>
<feature type="compositionally biased region" description="Low complexity" evidence="5">
    <location>
        <begin position="534"/>
        <end position="543"/>
    </location>
</feature>
<evidence type="ECO:0000259" key="7">
    <source>
        <dbReference type="Pfam" id="PF13886"/>
    </source>
</evidence>
<dbReference type="PANTHER" id="PTHR39469">
    <property type="entry name" value="CHROMOSOME 1, WHOLE GENOME SHOTGUN SEQUENCE"/>
    <property type="match status" value="1"/>
</dbReference>